<dbReference type="SUPFAM" id="SSF51679">
    <property type="entry name" value="Bacterial luciferase-like"/>
    <property type="match status" value="1"/>
</dbReference>
<evidence type="ECO:0000313" key="6">
    <source>
        <dbReference type="EMBL" id="SFE02216.1"/>
    </source>
</evidence>
<evidence type="ECO:0000256" key="2">
    <source>
        <dbReference type="ARBA" id="ARBA00022643"/>
    </source>
</evidence>
<evidence type="ECO:0000256" key="3">
    <source>
        <dbReference type="ARBA" id="ARBA00023002"/>
    </source>
</evidence>
<evidence type="ECO:0000313" key="7">
    <source>
        <dbReference type="Proteomes" id="UP000199323"/>
    </source>
</evidence>
<dbReference type="EMBL" id="FONG01000001">
    <property type="protein sequence ID" value="SFE02216.1"/>
    <property type="molecule type" value="Genomic_DNA"/>
</dbReference>
<dbReference type="STRING" id="380248.SAMN05216251_101193"/>
<dbReference type="Gene3D" id="3.20.20.30">
    <property type="entry name" value="Luciferase-like domain"/>
    <property type="match status" value="1"/>
</dbReference>
<evidence type="ECO:0000256" key="1">
    <source>
        <dbReference type="ARBA" id="ARBA00022630"/>
    </source>
</evidence>
<dbReference type="AlphaFoldDB" id="A0A1I1X484"/>
<dbReference type="RefSeq" id="WP_093711357.1">
    <property type="nucleotide sequence ID" value="NZ_FONG01000001.1"/>
</dbReference>
<dbReference type="PANTHER" id="PTHR42847">
    <property type="entry name" value="ALKANESULFONATE MONOOXYGENASE"/>
    <property type="match status" value="1"/>
</dbReference>
<dbReference type="GO" id="GO:0046306">
    <property type="term" value="P:alkanesulfonate catabolic process"/>
    <property type="evidence" value="ECO:0007669"/>
    <property type="project" value="TreeGrafter"/>
</dbReference>
<dbReference type="InterPro" id="IPR050172">
    <property type="entry name" value="SsuD_RutA_monooxygenase"/>
</dbReference>
<dbReference type="Pfam" id="PF00296">
    <property type="entry name" value="Bac_luciferase"/>
    <property type="match status" value="1"/>
</dbReference>
<evidence type="ECO:0000259" key="5">
    <source>
        <dbReference type="Pfam" id="PF00296"/>
    </source>
</evidence>
<gene>
    <name evidence="6" type="ORF">SAMN05216251_101193</name>
</gene>
<protein>
    <submittedName>
        <fullName evidence="6">Flavin-dependent oxidoreductase, luciferase family (Includes alkanesulfonate monooxygenase SsuD and methylene tetrahydromethanopterin reductase)</fullName>
    </submittedName>
</protein>
<keyword evidence="7" id="KW-1185">Reference proteome</keyword>
<proteinExistence type="predicted"/>
<feature type="domain" description="Luciferase-like" evidence="5">
    <location>
        <begin position="1"/>
        <end position="257"/>
    </location>
</feature>
<dbReference type="GO" id="GO:0008726">
    <property type="term" value="F:alkanesulfonate monooxygenase activity"/>
    <property type="evidence" value="ECO:0007669"/>
    <property type="project" value="TreeGrafter"/>
</dbReference>
<organism evidence="6 7">
    <name type="scientific">Actinacidiphila alni</name>
    <dbReference type="NCBI Taxonomy" id="380248"/>
    <lineage>
        <taxon>Bacteria</taxon>
        <taxon>Bacillati</taxon>
        <taxon>Actinomycetota</taxon>
        <taxon>Actinomycetes</taxon>
        <taxon>Kitasatosporales</taxon>
        <taxon>Streptomycetaceae</taxon>
        <taxon>Actinacidiphila</taxon>
    </lineage>
</organism>
<reference evidence="6 7" key="1">
    <citation type="submission" date="2016-10" db="EMBL/GenBank/DDBJ databases">
        <authorList>
            <person name="de Groot N.N."/>
        </authorList>
    </citation>
    <scope>NUCLEOTIDE SEQUENCE [LARGE SCALE GENOMIC DNA]</scope>
    <source>
        <strain evidence="6 7">CGMCC 4.3510</strain>
    </source>
</reference>
<accession>A0A1I1X484</accession>
<dbReference type="OrthoDB" id="4029802at2"/>
<name>A0A1I1X484_9ACTN</name>
<dbReference type="InterPro" id="IPR036661">
    <property type="entry name" value="Luciferase-like_sf"/>
</dbReference>
<keyword evidence="3" id="KW-0560">Oxidoreductase</keyword>
<dbReference type="InterPro" id="IPR011251">
    <property type="entry name" value="Luciferase-like_dom"/>
</dbReference>
<keyword evidence="1" id="KW-0285">Flavoprotein</keyword>
<evidence type="ECO:0000256" key="4">
    <source>
        <dbReference type="ARBA" id="ARBA00023033"/>
    </source>
</evidence>
<sequence length="318" mass="34295">MRISINVAHHDWPEGPRGSARQLERVVGAADDMGLDTVWVADRLMQTDPDRSPDEAVLEAYTTLGFLASHSERVRLGAMASPVGYRAPSLIVKAVATLDVLSGGRAWLGIGAGYADHEAAALDLPAPPEPERFERMEDLLRLAHRMWSGDDSPFRGAHCELPRPYASPRPLSGPHPPVLIAGNGEARMLPLVARYADACNLPAAPNGGATLRRKLDILAVHCRKAGRPLGDIDTSVSTRLRPDETADELLARCRHFADLGIGHAVLVPAGPWTDRALRSLAAALPAIRGLHRAEEAATKVAYLDSYRPPTERELGVSV</sequence>
<dbReference type="Proteomes" id="UP000199323">
    <property type="component" value="Unassembled WGS sequence"/>
</dbReference>
<keyword evidence="2" id="KW-0288">FMN</keyword>
<keyword evidence="4 6" id="KW-0503">Monooxygenase</keyword>
<dbReference type="PANTHER" id="PTHR42847:SF4">
    <property type="entry name" value="ALKANESULFONATE MONOOXYGENASE-RELATED"/>
    <property type="match status" value="1"/>
</dbReference>